<feature type="region of interest" description="Disordered" evidence="1">
    <location>
        <begin position="210"/>
        <end position="235"/>
    </location>
</feature>
<evidence type="ECO:0000313" key="3">
    <source>
        <dbReference type="Proteomes" id="UP000321248"/>
    </source>
</evidence>
<comment type="caution">
    <text evidence="2">The sequence shown here is derived from an EMBL/GenBank/DDBJ whole genome shotgun (WGS) entry which is preliminary data.</text>
</comment>
<gene>
    <name evidence="2" type="ORF">FU658_08540</name>
</gene>
<evidence type="ECO:0000256" key="1">
    <source>
        <dbReference type="SAM" id="MobiDB-lite"/>
    </source>
</evidence>
<accession>A0A5C8KNU2</accession>
<dbReference type="Pfam" id="PF19574">
    <property type="entry name" value="LolA_3"/>
    <property type="match status" value="1"/>
</dbReference>
<feature type="compositionally biased region" description="Low complexity" evidence="1">
    <location>
        <begin position="1"/>
        <end position="15"/>
    </location>
</feature>
<feature type="region of interest" description="Disordered" evidence="1">
    <location>
        <begin position="1"/>
        <end position="21"/>
    </location>
</feature>
<name>A0A5C8KNU2_9GAMM</name>
<proteinExistence type="predicted"/>
<dbReference type="EMBL" id="VRTS01000005">
    <property type="protein sequence ID" value="TXK62278.1"/>
    <property type="molecule type" value="Genomic_DNA"/>
</dbReference>
<evidence type="ECO:0008006" key="4">
    <source>
        <dbReference type="Google" id="ProtNLM"/>
    </source>
</evidence>
<evidence type="ECO:0000313" key="2">
    <source>
        <dbReference type="EMBL" id="TXK62278.1"/>
    </source>
</evidence>
<organism evidence="2 3">
    <name type="scientific">Alkalisalibacterium limincola</name>
    <dbReference type="NCBI Taxonomy" id="2699169"/>
    <lineage>
        <taxon>Bacteria</taxon>
        <taxon>Pseudomonadati</taxon>
        <taxon>Pseudomonadota</taxon>
        <taxon>Gammaproteobacteria</taxon>
        <taxon>Lysobacterales</taxon>
        <taxon>Lysobacteraceae</taxon>
        <taxon>Alkalisalibacterium</taxon>
    </lineage>
</organism>
<protein>
    <recommendedName>
        <fullName evidence="4">Outer membrane lipoprotein carrier protein LolA</fullName>
    </recommendedName>
</protein>
<dbReference type="Proteomes" id="UP000321248">
    <property type="component" value="Unassembled WGS sequence"/>
</dbReference>
<dbReference type="InterPro" id="IPR004564">
    <property type="entry name" value="OM_lipoprot_carrier_LolA-like"/>
</dbReference>
<dbReference type="AlphaFoldDB" id="A0A5C8KNU2"/>
<keyword evidence="3" id="KW-1185">Reference proteome</keyword>
<reference evidence="2 3" key="1">
    <citation type="submission" date="2019-08" db="EMBL/GenBank/DDBJ databases">
        <authorList>
            <person name="Karlyshev A.V."/>
        </authorList>
    </citation>
    <scope>NUCLEOTIDE SEQUENCE [LARGE SCALE GENOMIC DNA]</scope>
    <source>
        <strain evidence="2 3">Alg18-2.2</strain>
    </source>
</reference>
<sequence length="235" mass="24935">MMALATASASTPVPSSDDERTRAVLQALAQPVPSNTRFVERRESGLLDEPLILRGEMARPDADRLVRSVLAPYSERSEIHGERVVVTREDGRERRFSLRRAPALAALRDGLQALLSGDAQALQASFEVTLEEAAADPADASAAWRFTMRPHAARVAEHIERLEAVGRGDTLRCLLTHEADGSVSWLLLGEASEAELPDFEGECGFAAAAGGPDAGNDVEAGADAAHEAGTGASAR</sequence>
<dbReference type="RefSeq" id="WP_187266013.1">
    <property type="nucleotide sequence ID" value="NZ_VRTS01000005.1"/>
</dbReference>